<evidence type="ECO:0000313" key="7">
    <source>
        <dbReference type="EMBL" id="KAK9908639.1"/>
    </source>
</evidence>
<proteinExistence type="predicted"/>
<evidence type="ECO:0000256" key="5">
    <source>
        <dbReference type="SAM" id="MobiDB-lite"/>
    </source>
</evidence>
<feature type="region of interest" description="Disordered" evidence="5">
    <location>
        <begin position="1"/>
        <end position="71"/>
    </location>
</feature>
<comment type="caution">
    <text evidence="7">The sequence shown here is derived from an EMBL/GenBank/DDBJ whole genome shotgun (WGS) entry which is preliminary data.</text>
</comment>
<reference evidence="7 8" key="1">
    <citation type="journal article" date="2024" name="Nat. Commun.">
        <title>Phylogenomics reveals the evolutionary origins of lichenization in chlorophyte algae.</title>
        <authorList>
            <person name="Puginier C."/>
            <person name="Libourel C."/>
            <person name="Otte J."/>
            <person name="Skaloud P."/>
            <person name="Haon M."/>
            <person name="Grisel S."/>
            <person name="Petersen M."/>
            <person name="Berrin J.G."/>
            <person name="Delaux P.M."/>
            <person name="Dal Grande F."/>
            <person name="Keller J."/>
        </authorList>
    </citation>
    <scope>NUCLEOTIDE SEQUENCE [LARGE SCALE GENOMIC DNA]</scope>
    <source>
        <strain evidence="7 8">SAG 216-7</strain>
    </source>
</reference>
<protein>
    <recommendedName>
        <fullName evidence="6">BED-type domain-containing protein</fullName>
    </recommendedName>
</protein>
<dbReference type="PROSITE" id="PS50808">
    <property type="entry name" value="ZF_BED"/>
    <property type="match status" value="1"/>
</dbReference>
<keyword evidence="1" id="KW-0479">Metal-binding</keyword>
<gene>
    <name evidence="7" type="ORF">WJX75_000814</name>
</gene>
<name>A0ABR2YNT4_9CHLO</name>
<keyword evidence="8" id="KW-1185">Reference proteome</keyword>
<keyword evidence="2 4" id="KW-0863">Zinc-finger</keyword>
<dbReference type="EMBL" id="JALJOT010000007">
    <property type="protein sequence ID" value="KAK9908639.1"/>
    <property type="molecule type" value="Genomic_DNA"/>
</dbReference>
<keyword evidence="3" id="KW-0862">Zinc</keyword>
<evidence type="ECO:0000313" key="8">
    <source>
        <dbReference type="Proteomes" id="UP001491310"/>
    </source>
</evidence>
<dbReference type="InterPro" id="IPR003656">
    <property type="entry name" value="Znf_BED"/>
</dbReference>
<organism evidence="7 8">
    <name type="scientific">Coccomyxa subellipsoidea</name>
    <dbReference type="NCBI Taxonomy" id="248742"/>
    <lineage>
        <taxon>Eukaryota</taxon>
        <taxon>Viridiplantae</taxon>
        <taxon>Chlorophyta</taxon>
        <taxon>core chlorophytes</taxon>
        <taxon>Trebouxiophyceae</taxon>
        <taxon>Trebouxiophyceae incertae sedis</taxon>
        <taxon>Coccomyxaceae</taxon>
        <taxon>Coccomyxa</taxon>
    </lineage>
</organism>
<accession>A0ABR2YNT4</accession>
<evidence type="ECO:0000256" key="1">
    <source>
        <dbReference type="ARBA" id="ARBA00022723"/>
    </source>
</evidence>
<evidence type="ECO:0000256" key="4">
    <source>
        <dbReference type="PROSITE-ProRule" id="PRU00027"/>
    </source>
</evidence>
<evidence type="ECO:0000256" key="2">
    <source>
        <dbReference type="ARBA" id="ARBA00022771"/>
    </source>
</evidence>
<feature type="domain" description="BED-type" evidence="6">
    <location>
        <begin position="48"/>
        <end position="124"/>
    </location>
</feature>
<sequence>MEDTQPYTEAPLPGQPPLRAHELQQPGEAGPSEAQAAPSVQSTGKGGRPKSSVWKYFETERKRDDKSKREDVRCKFCSIVMPGRAEGMERHVAVDCAAVDPQAKAEMSQHLYNKKMQTLERKGVKRRAGGEGAPSAEPSGPMLEPPPPMAPQIISHAHMPPYSVAVAAAAHGDDVQGNGQMQIPIGAFQAAVPAAPASAADIVSMLQQVVRMQHELRAVSDNIPRRLRNSRVADGAALLRPLCRERYGVNGAPPGALPPQGLFPGTWGEAMRADAYKIDQLAGFYGESFGITAQDGLEEKQAKFLEWIGAVRP</sequence>
<evidence type="ECO:0000256" key="3">
    <source>
        <dbReference type="ARBA" id="ARBA00022833"/>
    </source>
</evidence>
<feature type="compositionally biased region" description="Basic and acidic residues" evidence="5">
    <location>
        <begin position="57"/>
        <end position="71"/>
    </location>
</feature>
<dbReference type="Proteomes" id="UP001491310">
    <property type="component" value="Unassembled WGS sequence"/>
</dbReference>
<evidence type="ECO:0000259" key="6">
    <source>
        <dbReference type="PROSITE" id="PS50808"/>
    </source>
</evidence>
<feature type="region of interest" description="Disordered" evidence="5">
    <location>
        <begin position="122"/>
        <end position="155"/>
    </location>
</feature>